<dbReference type="RefSeq" id="YP_010761309.1">
    <property type="nucleotide sequence ID" value="NC_073594.1"/>
</dbReference>
<dbReference type="KEGG" id="vg:80034680"/>
<feature type="region of interest" description="Disordered" evidence="1">
    <location>
        <begin position="33"/>
        <end position="56"/>
    </location>
</feature>
<gene>
    <name evidence="2" type="primary">16</name>
    <name evidence="2" type="ORF">SEA_BAUER_16</name>
</gene>
<evidence type="ECO:0000313" key="3">
    <source>
        <dbReference type="Proteomes" id="UP001156221"/>
    </source>
</evidence>
<organism evidence="2 3">
    <name type="scientific">Arthrobacter phage Bauer</name>
    <dbReference type="NCBI Taxonomy" id="2985648"/>
    <lineage>
        <taxon>Viruses</taxon>
        <taxon>Duplodnaviria</taxon>
        <taxon>Heunggongvirae</taxon>
        <taxon>Uroviricota</taxon>
        <taxon>Caudoviricetes</taxon>
        <taxon>Bauervirus</taxon>
        <taxon>Bauervirus bauer</taxon>
    </lineage>
</organism>
<protein>
    <submittedName>
        <fullName evidence="2">Uncharacterized protein</fullName>
    </submittedName>
</protein>
<reference evidence="2" key="1">
    <citation type="submission" date="2022-10" db="EMBL/GenBank/DDBJ databases">
        <authorList>
            <person name="Shreffler J."/>
            <person name="Spring A.M."/>
            <person name="Klyczek K."/>
            <person name="Garlena R.A."/>
            <person name="Russell D.A."/>
            <person name="Pope W.H."/>
            <person name="Jacobs-Sera D."/>
            <person name="Hatfull G.F."/>
        </authorList>
    </citation>
    <scope>NUCLEOTIDE SEQUENCE</scope>
</reference>
<dbReference type="Proteomes" id="UP001156221">
    <property type="component" value="Segment"/>
</dbReference>
<sequence>MPRFTKAVEGQPNVVIETSLPREAAELRAQGFAEQTARTKAVKEADAEQAKTTSTK</sequence>
<evidence type="ECO:0000256" key="1">
    <source>
        <dbReference type="SAM" id="MobiDB-lite"/>
    </source>
</evidence>
<evidence type="ECO:0000313" key="2">
    <source>
        <dbReference type="EMBL" id="UYM26565.1"/>
    </source>
</evidence>
<dbReference type="GeneID" id="80034680"/>
<proteinExistence type="predicted"/>
<name>A0A9E7V2I2_9CAUD</name>
<accession>A0A9E7V2I2</accession>
<keyword evidence="3" id="KW-1185">Reference proteome</keyword>
<dbReference type="EMBL" id="OP580516">
    <property type="protein sequence ID" value="UYM26565.1"/>
    <property type="molecule type" value="Genomic_DNA"/>
</dbReference>